<keyword evidence="2" id="KW-0732">Signal</keyword>
<protein>
    <recommendedName>
        <fullName evidence="5">Alpha/beta hydrolase</fullName>
    </recommendedName>
</protein>
<keyword evidence="4" id="KW-1185">Reference proteome</keyword>
<evidence type="ECO:0000256" key="1">
    <source>
        <dbReference type="SAM" id="Phobius"/>
    </source>
</evidence>
<keyword evidence="1" id="KW-0812">Transmembrane</keyword>
<organism evidence="3 4">
    <name type="scientific">Stenotrophobium rhamnosiphilum</name>
    <dbReference type="NCBI Taxonomy" id="2029166"/>
    <lineage>
        <taxon>Bacteria</taxon>
        <taxon>Pseudomonadati</taxon>
        <taxon>Pseudomonadota</taxon>
        <taxon>Gammaproteobacteria</taxon>
        <taxon>Nevskiales</taxon>
        <taxon>Nevskiaceae</taxon>
        <taxon>Stenotrophobium</taxon>
    </lineage>
</organism>
<sequence>MRKVVLLALLLVPSLARAIPEGPVYPSPEWLQREATNYAMVLQAPVEEVTNPAFAVPWAQQSVNNALSYTLRGLADPSWLLASTPITNALIAAATTPAAAALVVQNAITQIQANPANALALPLNTPLTPLCTSWVGPCSGDPFRYPGTDSFYTNEADVIPVVFYDDGCARLSGRVWAPRGSKAGSKLPAIVIENGSVQAPEPLYWWMAQLLVRNGYAVMTFDPRGQGRSDQQTPTGGQGSNVDSSVFWTGFVNAIDFFRSSSVAPYPHNITCAGTYPTPVAAFNPIIDRIDMNRLGIAGHSLGARGASIVQGYGAPGADPWPGKMDNSNPVKVAVAWDALSAPSDGDSPKFGIRVPSMGQTADYGLAPVPNTESPDPEGKKTAYAAWKKAGVPVFQFTIQGGTHFEWSQIPGFPATSWCPMVENNRCVGGWGNPMAQHYSLAWFDRWLKHSNEVGYKTADARLLDDDGAQGRNKMSFYYRSARSFPDRGGDNHACEDIRAGCTDTEIRSGGGRSGSGGGAMSGSGLLGLFLMGLAGLLWGRLRPRAKLSRR</sequence>
<dbReference type="RefSeq" id="WP_107939383.1">
    <property type="nucleotide sequence ID" value="NZ_QANS01000002.1"/>
</dbReference>
<feature type="signal peptide" evidence="2">
    <location>
        <begin position="1"/>
        <end position="18"/>
    </location>
</feature>
<dbReference type="InterPro" id="IPR029058">
    <property type="entry name" value="AB_hydrolase_fold"/>
</dbReference>
<name>A0A2T5MHX7_9GAMM</name>
<evidence type="ECO:0000256" key="2">
    <source>
        <dbReference type="SAM" id="SignalP"/>
    </source>
</evidence>
<evidence type="ECO:0000313" key="4">
    <source>
        <dbReference type="Proteomes" id="UP000244248"/>
    </source>
</evidence>
<dbReference type="EMBL" id="QANS01000002">
    <property type="protein sequence ID" value="PTU32192.1"/>
    <property type="molecule type" value="Genomic_DNA"/>
</dbReference>
<dbReference type="Proteomes" id="UP000244248">
    <property type="component" value="Unassembled WGS sequence"/>
</dbReference>
<dbReference type="OrthoDB" id="569821at2"/>
<keyword evidence="1" id="KW-0472">Membrane</keyword>
<evidence type="ECO:0000313" key="3">
    <source>
        <dbReference type="EMBL" id="PTU32192.1"/>
    </source>
</evidence>
<gene>
    <name evidence="3" type="ORF">CJD38_05895</name>
</gene>
<accession>A0A2T5MHX7</accession>
<proteinExistence type="predicted"/>
<keyword evidence="1" id="KW-1133">Transmembrane helix</keyword>
<reference evidence="3 4" key="1">
    <citation type="submission" date="2018-04" db="EMBL/GenBank/DDBJ databases">
        <title>Novel species isolated from glacier.</title>
        <authorList>
            <person name="Liu Q."/>
            <person name="Xin Y.-H."/>
        </authorList>
    </citation>
    <scope>NUCLEOTIDE SEQUENCE [LARGE SCALE GENOMIC DNA]</scope>
    <source>
        <strain evidence="3 4">GT1R17</strain>
    </source>
</reference>
<feature type="transmembrane region" description="Helical" evidence="1">
    <location>
        <begin position="523"/>
        <end position="542"/>
    </location>
</feature>
<comment type="caution">
    <text evidence="3">The sequence shown here is derived from an EMBL/GenBank/DDBJ whole genome shotgun (WGS) entry which is preliminary data.</text>
</comment>
<dbReference type="AlphaFoldDB" id="A0A2T5MHX7"/>
<evidence type="ECO:0008006" key="5">
    <source>
        <dbReference type="Google" id="ProtNLM"/>
    </source>
</evidence>
<dbReference type="SUPFAM" id="SSF53474">
    <property type="entry name" value="alpha/beta-Hydrolases"/>
    <property type="match status" value="1"/>
</dbReference>
<dbReference type="Gene3D" id="3.40.50.1820">
    <property type="entry name" value="alpha/beta hydrolase"/>
    <property type="match status" value="1"/>
</dbReference>
<feature type="chain" id="PRO_5015693687" description="Alpha/beta hydrolase" evidence="2">
    <location>
        <begin position="19"/>
        <end position="551"/>
    </location>
</feature>